<evidence type="ECO:0000313" key="4">
    <source>
        <dbReference type="Proteomes" id="UP000043699"/>
    </source>
</evidence>
<organism evidence="3 4">
    <name type="scientific">Planococcus massiliensis</name>
    <dbReference type="NCBI Taxonomy" id="1499687"/>
    <lineage>
        <taxon>Bacteria</taxon>
        <taxon>Bacillati</taxon>
        <taxon>Bacillota</taxon>
        <taxon>Bacilli</taxon>
        <taxon>Bacillales</taxon>
        <taxon>Caryophanaceae</taxon>
        <taxon>Planococcus</taxon>
    </lineage>
</organism>
<evidence type="ECO:0000313" key="3">
    <source>
        <dbReference type="EMBL" id="CEG21880.1"/>
    </source>
</evidence>
<dbReference type="STRING" id="1499687.BN1080_00799"/>
<dbReference type="RefSeq" id="WP_052650633.1">
    <property type="nucleotide sequence ID" value="NZ_CCXS01000001.1"/>
</dbReference>
<reference evidence="3 4" key="1">
    <citation type="submission" date="2014-09" db="EMBL/GenBank/DDBJ databases">
        <authorList>
            <person name="Urmite Genomes Urmite Genomes"/>
        </authorList>
    </citation>
    <scope>NUCLEOTIDE SEQUENCE [LARGE SCALE GENOMIC DNA]</scope>
    <source>
        <strain evidence="3 4">ES2</strain>
    </source>
</reference>
<gene>
    <name evidence="3" type="ORF">BN1080_00799</name>
</gene>
<dbReference type="Proteomes" id="UP000043699">
    <property type="component" value="Unassembled WGS sequence"/>
</dbReference>
<dbReference type="EMBL" id="CCXS01000001">
    <property type="protein sequence ID" value="CEG21880.1"/>
    <property type="molecule type" value="Genomic_DNA"/>
</dbReference>
<keyword evidence="2" id="KW-0812">Transmembrane</keyword>
<keyword evidence="2" id="KW-0472">Membrane</keyword>
<evidence type="ECO:0000256" key="2">
    <source>
        <dbReference type="SAM" id="Phobius"/>
    </source>
</evidence>
<evidence type="ECO:0000256" key="1">
    <source>
        <dbReference type="SAM" id="MobiDB-lite"/>
    </source>
</evidence>
<keyword evidence="4" id="KW-1185">Reference proteome</keyword>
<protein>
    <submittedName>
        <fullName evidence="3">Uncharacterized protein</fullName>
    </submittedName>
</protein>
<dbReference type="OrthoDB" id="2428238at2"/>
<feature type="transmembrane region" description="Helical" evidence="2">
    <location>
        <begin position="55"/>
        <end position="76"/>
    </location>
</feature>
<accession>A0A098EJ92</accession>
<dbReference type="AlphaFoldDB" id="A0A098EJ92"/>
<feature type="region of interest" description="Disordered" evidence="1">
    <location>
        <begin position="1"/>
        <end position="21"/>
    </location>
</feature>
<name>A0A098EJ92_9BACL</name>
<keyword evidence="2" id="KW-1133">Transmembrane helix</keyword>
<proteinExistence type="predicted"/>
<sequence length="84" mass="9046">MADLREKIKTISSTKGDHAPESAKRIGLWVIAAMAAAVSILTFIIAIGLFRNGNWILAAIASLFFLLSAATAYVLAFPHKLNTM</sequence>
<feature type="transmembrane region" description="Helical" evidence="2">
    <location>
        <begin position="26"/>
        <end position="49"/>
    </location>
</feature>